<comment type="subcellular location">
    <subcellularLocation>
        <location evidence="1">Nucleus</location>
    </subcellularLocation>
</comment>
<dbReference type="GO" id="GO:0008380">
    <property type="term" value="P:RNA splicing"/>
    <property type="evidence" value="ECO:0007669"/>
    <property type="project" value="UniProtKB-KW"/>
</dbReference>
<keyword evidence="2" id="KW-0507">mRNA processing</keyword>
<accession>A0A6A3ABY3</accession>
<dbReference type="GO" id="GO:0005654">
    <property type="term" value="C:nucleoplasm"/>
    <property type="evidence" value="ECO:0007669"/>
    <property type="project" value="TreeGrafter"/>
</dbReference>
<dbReference type="InterPro" id="IPR040169">
    <property type="entry name" value="SUGP1/2"/>
</dbReference>
<dbReference type="AlphaFoldDB" id="A0A6A3ABY3"/>
<organism evidence="5 6">
    <name type="scientific">Hibiscus syriacus</name>
    <name type="common">Rose of Sharon</name>
    <dbReference type="NCBI Taxonomy" id="106335"/>
    <lineage>
        <taxon>Eukaryota</taxon>
        <taxon>Viridiplantae</taxon>
        <taxon>Streptophyta</taxon>
        <taxon>Embryophyta</taxon>
        <taxon>Tracheophyta</taxon>
        <taxon>Spermatophyta</taxon>
        <taxon>Magnoliopsida</taxon>
        <taxon>eudicotyledons</taxon>
        <taxon>Gunneridae</taxon>
        <taxon>Pentapetalae</taxon>
        <taxon>rosids</taxon>
        <taxon>malvids</taxon>
        <taxon>Malvales</taxon>
        <taxon>Malvaceae</taxon>
        <taxon>Malvoideae</taxon>
        <taxon>Hibiscus</taxon>
    </lineage>
</organism>
<dbReference type="PANTHER" id="PTHR23340:SF0">
    <property type="entry name" value="SURP AND G-PATCH DOMAIN-CONTAINING PROTEIN 1 ISOFORM X1"/>
    <property type="match status" value="1"/>
</dbReference>
<keyword evidence="3" id="KW-0508">mRNA splicing</keyword>
<evidence type="ECO:0000256" key="3">
    <source>
        <dbReference type="ARBA" id="ARBA00023187"/>
    </source>
</evidence>
<dbReference type="GO" id="GO:0003723">
    <property type="term" value="F:RNA binding"/>
    <property type="evidence" value="ECO:0007669"/>
    <property type="project" value="TreeGrafter"/>
</dbReference>
<dbReference type="GO" id="GO:0006397">
    <property type="term" value="P:mRNA processing"/>
    <property type="evidence" value="ECO:0007669"/>
    <property type="project" value="UniProtKB-KW"/>
</dbReference>
<keyword evidence="4" id="KW-0539">Nucleus</keyword>
<evidence type="ECO:0000256" key="2">
    <source>
        <dbReference type="ARBA" id="ARBA00022664"/>
    </source>
</evidence>
<evidence type="ECO:0000256" key="1">
    <source>
        <dbReference type="ARBA" id="ARBA00004123"/>
    </source>
</evidence>
<reference evidence="5" key="1">
    <citation type="submission" date="2019-09" db="EMBL/GenBank/DDBJ databases">
        <title>Draft genome information of white flower Hibiscus syriacus.</title>
        <authorList>
            <person name="Kim Y.-M."/>
        </authorList>
    </citation>
    <scope>NUCLEOTIDE SEQUENCE [LARGE SCALE GENOMIC DNA]</scope>
    <source>
        <strain evidence="5">YM2019G1</strain>
    </source>
</reference>
<evidence type="ECO:0000256" key="4">
    <source>
        <dbReference type="ARBA" id="ARBA00023242"/>
    </source>
</evidence>
<comment type="caution">
    <text evidence="5">The sequence shown here is derived from an EMBL/GenBank/DDBJ whole genome shotgun (WGS) entry which is preliminary data.</text>
</comment>
<protein>
    <submittedName>
        <fullName evidence="5">SURP and G-patch domain-containing protein 1-like protein</fullName>
    </submittedName>
</protein>
<evidence type="ECO:0000313" key="5">
    <source>
        <dbReference type="EMBL" id="KAE8702031.1"/>
    </source>
</evidence>
<keyword evidence="6" id="KW-1185">Reference proteome</keyword>
<sequence>MEKGMPSSLFVNDGSFMERFKQLQQQKYDKDKAAALEESKPPNVVRESSAVELFVAFNKVASERKTAQTPGGKLAFSLKRKSKLVAPPVKLDADDDEEDQDAGNLYLNYQSTLVEKALSQRTRNNKLLKVLPSPQAALLGLFHTNEVIKHLPVLCMIVMSLDLPWEEQFCLPDVLYMLFCGGGSSTAPSGADPSAMMEFYMKKAAQEEKMRMPKQSKDEMPPPPSLQALAKKGHHMGEYIPQDELEKFLAACNAAAAQKSFKGDCAEGKDPI</sequence>
<evidence type="ECO:0000313" key="6">
    <source>
        <dbReference type="Proteomes" id="UP000436088"/>
    </source>
</evidence>
<dbReference type="EMBL" id="VEPZ02001013">
    <property type="protein sequence ID" value="KAE8702031.1"/>
    <property type="molecule type" value="Genomic_DNA"/>
</dbReference>
<proteinExistence type="predicted"/>
<gene>
    <name evidence="5" type="ORF">F3Y22_tig00110503pilonHSYRG00597</name>
</gene>
<name>A0A6A3ABY3_HIBSY</name>
<dbReference type="PANTHER" id="PTHR23340">
    <property type="entry name" value="ARGININE/SERINE RICH SPLICING FACTOR SF4/14"/>
    <property type="match status" value="1"/>
</dbReference>
<dbReference type="Proteomes" id="UP000436088">
    <property type="component" value="Unassembled WGS sequence"/>
</dbReference>